<evidence type="ECO:0000256" key="1">
    <source>
        <dbReference type="SAM" id="MobiDB-lite"/>
    </source>
</evidence>
<dbReference type="RefSeq" id="WP_164471350.1">
    <property type="nucleotide sequence ID" value="NZ_CP033325.1"/>
</dbReference>
<keyword evidence="3" id="KW-1185">Reference proteome</keyword>
<dbReference type="EMBL" id="JBHSGF010000006">
    <property type="protein sequence ID" value="MFC4555493.1"/>
    <property type="molecule type" value="Genomic_DNA"/>
</dbReference>
<proteinExistence type="predicted"/>
<dbReference type="Proteomes" id="UP001595955">
    <property type="component" value="Unassembled WGS sequence"/>
</dbReference>
<feature type="region of interest" description="Disordered" evidence="1">
    <location>
        <begin position="32"/>
        <end position="51"/>
    </location>
</feature>
<name>A0ABV9DC89_9MICO</name>
<evidence type="ECO:0000313" key="2">
    <source>
        <dbReference type="EMBL" id="MFC4555493.1"/>
    </source>
</evidence>
<evidence type="ECO:0000313" key="3">
    <source>
        <dbReference type="Proteomes" id="UP001595955"/>
    </source>
</evidence>
<sequence>MNPIMLGDFSARSRGMSVADFLYLQHRPTDRLRRARRSTRVRRRAQRRTGR</sequence>
<feature type="compositionally biased region" description="Basic residues" evidence="1">
    <location>
        <begin position="33"/>
        <end position="51"/>
    </location>
</feature>
<gene>
    <name evidence="2" type="ORF">ACFO3F_09565</name>
</gene>
<organism evidence="2 3">
    <name type="scientific">Georgenia faecalis</name>
    <dbReference type="NCBI Taxonomy" id="2483799"/>
    <lineage>
        <taxon>Bacteria</taxon>
        <taxon>Bacillati</taxon>
        <taxon>Actinomycetota</taxon>
        <taxon>Actinomycetes</taxon>
        <taxon>Micrococcales</taxon>
        <taxon>Bogoriellaceae</taxon>
        <taxon>Georgenia</taxon>
    </lineage>
</organism>
<reference evidence="3" key="1">
    <citation type="journal article" date="2019" name="Int. J. Syst. Evol. Microbiol.">
        <title>The Global Catalogue of Microorganisms (GCM) 10K type strain sequencing project: providing services to taxonomists for standard genome sequencing and annotation.</title>
        <authorList>
            <consortium name="The Broad Institute Genomics Platform"/>
            <consortium name="The Broad Institute Genome Sequencing Center for Infectious Disease"/>
            <person name="Wu L."/>
            <person name="Ma J."/>
        </authorList>
    </citation>
    <scope>NUCLEOTIDE SEQUENCE [LARGE SCALE GENOMIC DNA]</scope>
    <source>
        <strain evidence="3">JCM 3369</strain>
    </source>
</reference>
<protein>
    <submittedName>
        <fullName evidence="2">Uncharacterized protein</fullName>
    </submittedName>
</protein>
<comment type="caution">
    <text evidence="2">The sequence shown here is derived from an EMBL/GenBank/DDBJ whole genome shotgun (WGS) entry which is preliminary data.</text>
</comment>
<accession>A0ABV9DC89</accession>